<dbReference type="EMBL" id="BAAAGE010000003">
    <property type="protein sequence ID" value="GAA0726053.1"/>
    <property type="molecule type" value="Genomic_DNA"/>
</dbReference>
<gene>
    <name evidence="1" type="ORF">GCM10009430_32610</name>
</gene>
<sequence>MGEYTPLEDPKTDKKDRQCRIKAKILTDHKANGQGYTVKESLN</sequence>
<name>A0ABP3U7A5_9FLAO</name>
<dbReference type="Proteomes" id="UP001501758">
    <property type="component" value="Unassembled WGS sequence"/>
</dbReference>
<evidence type="ECO:0000313" key="1">
    <source>
        <dbReference type="EMBL" id="GAA0726053.1"/>
    </source>
</evidence>
<comment type="caution">
    <text evidence="1">The sequence shown here is derived from an EMBL/GenBank/DDBJ whole genome shotgun (WGS) entry which is preliminary data.</text>
</comment>
<reference evidence="2" key="1">
    <citation type="journal article" date="2019" name="Int. J. Syst. Evol. Microbiol.">
        <title>The Global Catalogue of Microorganisms (GCM) 10K type strain sequencing project: providing services to taxonomists for standard genome sequencing and annotation.</title>
        <authorList>
            <consortium name="The Broad Institute Genomics Platform"/>
            <consortium name="The Broad Institute Genome Sequencing Center for Infectious Disease"/>
            <person name="Wu L."/>
            <person name="Ma J."/>
        </authorList>
    </citation>
    <scope>NUCLEOTIDE SEQUENCE [LARGE SCALE GENOMIC DNA]</scope>
    <source>
        <strain evidence="2">JCM 15974</strain>
    </source>
</reference>
<dbReference type="RefSeq" id="WP_425545871.1">
    <property type="nucleotide sequence ID" value="NZ_BAAAGE010000003.1"/>
</dbReference>
<accession>A0ABP3U7A5</accession>
<organism evidence="1 2">
    <name type="scientific">Aquimarina litoralis</name>
    <dbReference type="NCBI Taxonomy" id="584605"/>
    <lineage>
        <taxon>Bacteria</taxon>
        <taxon>Pseudomonadati</taxon>
        <taxon>Bacteroidota</taxon>
        <taxon>Flavobacteriia</taxon>
        <taxon>Flavobacteriales</taxon>
        <taxon>Flavobacteriaceae</taxon>
        <taxon>Aquimarina</taxon>
    </lineage>
</organism>
<evidence type="ECO:0000313" key="2">
    <source>
        <dbReference type="Proteomes" id="UP001501758"/>
    </source>
</evidence>
<keyword evidence="2" id="KW-1185">Reference proteome</keyword>
<protein>
    <submittedName>
        <fullName evidence="1">Uncharacterized protein</fullName>
    </submittedName>
</protein>
<proteinExistence type="predicted"/>